<evidence type="ECO:0000259" key="8">
    <source>
        <dbReference type="PROSITE" id="PS50111"/>
    </source>
</evidence>
<dbReference type="Gene3D" id="6.10.340.10">
    <property type="match status" value="1"/>
</dbReference>
<feature type="coiled-coil region" evidence="6">
    <location>
        <begin position="291"/>
        <end position="318"/>
    </location>
</feature>
<comment type="caution">
    <text evidence="11">The sequence shown here is derived from an EMBL/GenBank/DDBJ whole genome shotgun (WGS) entry which is preliminary data.</text>
</comment>
<keyword evidence="7" id="KW-0812">Transmembrane</keyword>
<keyword evidence="12" id="KW-1185">Reference proteome</keyword>
<feature type="domain" description="HAMP" evidence="10">
    <location>
        <begin position="247"/>
        <end position="299"/>
    </location>
</feature>
<keyword evidence="6" id="KW-0175">Coiled coil</keyword>
<keyword evidence="2" id="KW-1003">Cell membrane</keyword>
<evidence type="ECO:0000256" key="7">
    <source>
        <dbReference type="SAM" id="Phobius"/>
    </source>
</evidence>
<dbReference type="Gene3D" id="1.10.287.950">
    <property type="entry name" value="Methyl-accepting chemotaxis protein"/>
    <property type="match status" value="1"/>
</dbReference>
<keyword evidence="7" id="KW-1133">Transmembrane helix</keyword>
<comment type="subcellular location">
    <subcellularLocation>
        <location evidence="1">Cell inner membrane</location>
        <topology evidence="1">Multi-pass membrane protein</topology>
    </subcellularLocation>
</comment>
<accession>A0ABT3QX07</accession>
<feature type="transmembrane region" description="Helical" evidence="7">
    <location>
        <begin position="226"/>
        <end position="245"/>
    </location>
</feature>
<dbReference type="SMART" id="SM00304">
    <property type="entry name" value="HAMP"/>
    <property type="match status" value="1"/>
</dbReference>
<dbReference type="PROSITE" id="PS50885">
    <property type="entry name" value="HAMP"/>
    <property type="match status" value="1"/>
</dbReference>
<evidence type="ECO:0000259" key="10">
    <source>
        <dbReference type="PROSITE" id="PS50885"/>
    </source>
</evidence>
<gene>
    <name evidence="11" type="ORF">ON753_03435</name>
</gene>
<evidence type="ECO:0000256" key="1">
    <source>
        <dbReference type="ARBA" id="ARBA00004429"/>
    </source>
</evidence>
<evidence type="ECO:0000259" key="9">
    <source>
        <dbReference type="PROSITE" id="PS50192"/>
    </source>
</evidence>
<dbReference type="SMART" id="SM00283">
    <property type="entry name" value="MA"/>
    <property type="match status" value="1"/>
</dbReference>
<evidence type="ECO:0000256" key="2">
    <source>
        <dbReference type="ARBA" id="ARBA00022519"/>
    </source>
</evidence>
<keyword evidence="7" id="KW-0472">Membrane</keyword>
<evidence type="ECO:0000256" key="3">
    <source>
        <dbReference type="ARBA" id="ARBA00023224"/>
    </source>
</evidence>
<dbReference type="PANTHER" id="PTHR32089">
    <property type="entry name" value="METHYL-ACCEPTING CHEMOTAXIS PROTEIN MCPB"/>
    <property type="match status" value="1"/>
</dbReference>
<organism evidence="11 12">
    <name type="scientific">Roseibium salinum</name>
    <dbReference type="NCBI Taxonomy" id="1604349"/>
    <lineage>
        <taxon>Bacteria</taxon>
        <taxon>Pseudomonadati</taxon>
        <taxon>Pseudomonadota</taxon>
        <taxon>Alphaproteobacteria</taxon>
        <taxon>Hyphomicrobiales</taxon>
        <taxon>Stappiaceae</taxon>
        <taxon>Roseibium</taxon>
    </lineage>
</organism>
<dbReference type="Pfam" id="PF00015">
    <property type="entry name" value="MCPsignal"/>
    <property type="match status" value="1"/>
</dbReference>
<feature type="domain" description="T-SNARE coiled-coil homology" evidence="9">
    <location>
        <begin position="501"/>
        <end position="553"/>
    </location>
</feature>
<evidence type="ECO:0000256" key="4">
    <source>
        <dbReference type="ARBA" id="ARBA00029447"/>
    </source>
</evidence>
<dbReference type="PANTHER" id="PTHR32089:SF112">
    <property type="entry name" value="LYSOZYME-LIKE PROTEIN-RELATED"/>
    <property type="match status" value="1"/>
</dbReference>
<name>A0ABT3QX07_9HYPH</name>
<proteinExistence type="inferred from homology"/>
<dbReference type="InterPro" id="IPR003660">
    <property type="entry name" value="HAMP_dom"/>
</dbReference>
<dbReference type="Proteomes" id="UP001300261">
    <property type="component" value="Unassembled WGS sequence"/>
</dbReference>
<dbReference type="InterPro" id="IPR000727">
    <property type="entry name" value="T_SNARE_dom"/>
</dbReference>
<sequence>MLVRALSRFPLAVKLGSFSFLMILLLAVSAVIGIRAMSTIGHELTGVAEHDLVLTNSVSHLTEMQLEQAILFERAIRLGQEAANGNRHAYETFTAVREKFVELAHAADEELARALEKVRTIKAETNGEDELAEWEHVIEALGHIDQAHRIFEIDAENAIETIAHRAKEAQATGSDNISEEQALIDKVAQEEDALNGELAALAGELMNFTLKAAQTAEQHERQSARLILIIGVLSTVLAAGMAFILTRAISGPIKQVVTALNRLGDGDTTVSLHSVGSDEAAQLTEAYEVFRERTIEAMAAAEREKEAQAAQLRRADAIARSTSEFDADVAELLRFVGEACGELNETASSMSAIAEETTNQASAVSAASEQSAASVQTIASAIEEVSASITDIGGQAVRSSGQTTSGRERATKVNEQVRGLKDAASRIGEVISLIQDVAEQTNLLALNATIEAARAGDAGRGFAVVAAEVKELAGQSAKAAEEISSYIAHVQSEIDGAAIGVDDVAKIITELEGIAVSISTAVEQQGSATQEISRSIQDVSAGTIETNRNVDGVREAAVETGTAATRVVSASEQLSGQSQRLQAAVSKFLKDVKTA</sequence>
<evidence type="ECO:0000313" key="11">
    <source>
        <dbReference type="EMBL" id="MCX2721461.1"/>
    </source>
</evidence>
<dbReference type="EMBL" id="JAPEVI010000002">
    <property type="protein sequence ID" value="MCX2721461.1"/>
    <property type="molecule type" value="Genomic_DNA"/>
</dbReference>
<reference evidence="11 12" key="1">
    <citation type="journal article" date="2016" name="Int. J. Syst. Evol. Microbiol.">
        <title>Labrenzia salina sp. nov., isolated from the rhizosphere of the halophyte Arthrocnemum macrostachyum.</title>
        <authorList>
            <person name="Camacho M."/>
            <person name="Redondo-Gomez S."/>
            <person name="Rodriguez-Llorente I."/>
            <person name="Rohde M."/>
            <person name="Sproer C."/>
            <person name="Schumann P."/>
            <person name="Klenk H.P."/>
            <person name="Montero-Calasanz M.D.C."/>
        </authorList>
    </citation>
    <scope>NUCLEOTIDE SEQUENCE [LARGE SCALE GENOMIC DNA]</scope>
    <source>
        <strain evidence="11 12">DSM 29163</strain>
    </source>
</reference>
<evidence type="ECO:0000256" key="5">
    <source>
        <dbReference type="PROSITE-ProRule" id="PRU00284"/>
    </source>
</evidence>
<feature type="transmembrane region" description="Helical" evidence="7">
    <location>
        <begin position="12"/>
        <end position="34"/>
    </location>
</feature>
<dbReference type="Pfam" id="PF00672">
    <property type="entry name" value="HAMP"/>
    <property type="match status" value="1"/>
</dbReference>
<dbReference type="CDD" id="cd06225">
    <property type="entry name" value="HAMP"/>
    <property type="match status" value="1"/>
</dbReference>
<keyword evidence="3 5" id="KW-0807">Transducer</keyword>
<comment type="similarity">
    <text evidence="4">Belongs to the methyl-accepting chemotaxis (MCP) protein family.</text>
</comment>
<dbReference type="PROSITE" id="PS50111">
    <property type="entry name" value="CHEMOTAXIS_TRANSDUC_2"/>
    <property type="match status" value="1"/>
</dbReference>
<keyword evidence="2" id="KW-0997">Cell inner membrane</keyword>
<evidence type="ECO:0000256" key="6">
    <source>
        <dbReference type="SAM" id="Coils"/>
    </source>
</evidence>
<feature type="domain" description="Methyl-accepting transducer" evidence="8">
    <location>
        <begin position="339"/>
        <end position="575"/>
    </location>
</feature>
<dbReference type="RefSeq" id="WP_265961159.1">
    <property type="nucleotide sequence ID" value="NZ_JAPEVI010000002.1"/>
</dbReference>
<evidence type="ECO:0000313" key="12">
    <source>
        <dbReference type="Proteomes" id="UP001300261"/>
    </source>
</evidence>
<dbReference type="SUPFAM" id="SSF58104">
    <property type="entry name" value="Methyl-accepting chemotaxis protein (MCP) signaling domain"/>
    <property type="match status" value="1"/>
</dbReference>
<dbReference type="InterPro" id="IPR004089">
    <property type="entry name" value="MCPsignal_dom"/>
</dbReference>
<dbReference type="PROSITE" id="PS50192">
    <property type="entry name" value="T_SNARE"/>
    <property type="match status" value="1"/>
</dbReference>
<protein>
    <submittedName>
        <fullName evidence="11">Methyl-accepting chemotaxis protein</fullName>
    </submittedName>
</protein>